<organism evidence="7 8">
    <name type="scientific">Calderihabitans maritimus</name>
    <dbReference type="NCBI Taxonomy" id="1246530"/>
    <lineage>
        <taxon>Bacteria</taxon>
        <taxon>Bacillati</taxon>
        <taxon>Bacillota</taxon>
        <taxon>Clostridia</taxon>
        <taxon>Neomoorellales</taxon>
        <taxon>Calderihabitantaceae</taxon>
        <taxon>Calderihabitans</taxon>
    </lineage>
</organism>
<keyword evidence="3" id="KW-0408">Iron</keyword>
<dbReference type="GO" id="GO:0003954">
    <property type="term" value="F:NADH dehydrogenase activity"/>
    <property type="evidence" value="ECO:0007669"/>
    <property type="project" value="TreeGrafter"/>
</dbReference>
<dbReference type="InterPro" id="IPR006656">
    <property type="entry name" value="Mopterin_OxRdtase"/>
</dbReference>
<dbReference type="Gene3D" id="3.40.228.10">
    <property type="entry name" value="Dimethylsulfoxide Reductase, domain 2"/>
    <property type="match status" value="1"/>
</dbReference>
<evidence type="ECO:0000256" key="2">
    <source>
        <dbReference type="ARBA" id="ARBA00023002"/>
    </source>
</evidence>
<evidence type="ECO:0000256" key="3">
    <source>
        <dbReference type="ARBA" id="ARBA00023004"/>
    </source>
</evidence>
<dbReference type="SUPFAM" id="SSF53706">
    <property type="entry name" value="Formate dehydrogenase/DMSO reductase, domains 1-3"/>
    <property type="match status" value="1"/>
</dbReference>
<feature type="domain" description="Molybdopterin dinucleotide-binding" evidence="6">
    <location>
        <begin position="415"/>
        <end position="517"/>
    </location>
</feature>
<comment type="caution">
    <text evidence="7">The sequence shown here is derived from an EMBL/GenBank/DDBJ whole genome shotgun (WGS) entry which is preliminary data.</text>
</comment>
<dbReference type="Proteomes" id="UP000197032">
    <property type="component" value="Unassembled WGS sequence"/>
</dbReference>
<evidence type="ECO:0000259" key="6">
    <source>
        <dbReference type="Pfam" id="PF01568"/>
    </source>
</evidence>
<dbReference type="EMBL" id="BDGJ01000198">
    <property type="protein sequence ID" value="GAW94183.1"/>
    <property type="molecule type" value="Genomic_DNA"/>
</dbReference>
<evidence type="ECO:0000313" key="8">
    <source>
        <dbReference type="Proteomes" id="UP000197032"/>
    </source>
</evidence>
<keyword evidence="1" id="KW-0479">Metal-binding</keyword>
<dbReference type="NCBIfam" id="TIGR01591">
    <property type="entry name" value="Fdh-alpha"/>
    <property type="match status" value="1"/>
</dbReference>
<evidence type="ECO:0000259" key="5">
    <source>
        <dbReference type="Pfam" id="PF00384"/>
    </source>
</evidence>
<dbReference type="InterPro" id="IPR041924">
    <property type="entry name" value="Formate_Dh-H_N"/>
</dbReference>
<reference evidence="8" key="1">
    <citation type="journal article" date="2017" name="Appl. Environ. Microbiol.">
        <title>Genomic Analysis of Calderihabitans maritimus KKC1, a Thermophilic, Hydrogenogenic, Carboxydotrophic Bacterium Isolated from Marine Sediment.</title>
        <authorList>
            <person name="Omae K."/>
            <person name="Yoneda Y."/>
            <person name="Fukuyama Y."/>
            <person name="Yoshida T."/>
            <person name="Sako Y."/>
        </authorList>
    </citation>
    <scope>NUCLEOTIDE SEQUENCE [LARGE SCALE GENOMIC DNA]</scope>
    <source>
        <strain evidence="8">KKC1</strain>
    </source>
</reference>
<keyword evidence="8" id="KW-1185">Reference proteome</keyword>
<evidence type="ECO:0000313" key="7">
    <source>
        <dbReference type="EMBL" id="GAW94183.1"/>
    </source>
</evidence>
<dbReference type="GO" id="GO:0016020">
    <property type="term" value="C:membrane"/>
    <property type="evidence" value="ECO:0007669"/>
    <property type="project" value="TreeGrafter"/>
</dbReference>
<dbReference type="Gene3D" id="3.40.50.740">
    <property type="match status" value="1"/>
</dbReference>
<dbReference type="AlphaFoldDB" id="A0A1Z5HXC5"/>
<dbReference type="GO" id="GO:0008863">
    <property type="term" value="F:formate dehydrogenase (NAD+) activity"/>
    <property type="evidence" value="ECO:0007669"/>
    <property type="project" value="InterPro"/>
</dbReference>
<dbReference type="SUPFAM" id="SSF50692">
    <property type="entry name" value="ADC-like"/>
    <property type="match status" value="1"/>
</dbReference>
<sequence>MTNSIAEVEKANCILVIGSNTTENHPIIGQKIKAAVRNHGAKLIVADPRAIELTEYAHIWLRQKPGTDLALINGLLHVIVEEKLYDEEFIRTRTEGFDEVKKVVAKYTPEYVEEITGVPAEDIRRAARLYAQGPRSSIYYAMGITQHVTGTYNVMALANLAMACGHIGKEGTGVNPLRGQNNVQGACDMGGLPNVYPGYQRVDDDEVRKKFEEAWGVELPSKPGLTLVEMLKAAGEGKVRGLYIVGENPVLTDPDSKHVEEALQKLDFLVVQDIFLTETARYADVILPAAGFAEKEGTFTNTERRVQKLERALDPPGTARPDWQIIQDVARGMGYPMHYRTPQEIMEEIARLTPSYAGISYDRLGDIGLQWPCPDKNHPGTRFLHKDKFARGLGKFHAVEYQPAAVVPDEEYSIVLTTGRIHFHYHATISRRAKGLEEVCPEPYVEISPADAVRMEIRDGQKVKLISRFGEVEVKAKITPRVAPGVVFLSFHFAEAPVNRLVGPALDPVAKIPEYKAGAVKVVKA</sequence>
<protein>
    <submittedName>
        <fullName evidence="7">Formate dehydrogenase alpha subunit</fullName>
    </submittedName>
</protein>
<proteinExistence type="predicted"/>
<dbReference type="GO" id="GO:0015942">
    <property type="term" value="P:formate metabolic process"/>
    <property type="evidence" value="ECO:0007669"/>
    <property type="project" value="InterPro"/>
</dbReference>
<dbReference type="InterPro" id="IPR006478">
    <property type="entry name" value="Formate_DH_asu"/>
</dbReference>
<dbReference type="Gene3D" id="2.40.40.20">
    <property type="match status" value="1"/>
</dbReference>
<dbReference type="InterPro" id="IPR006657">
    <property type="entry name" value="MoPterin_dinucl-bd_dom"/>
</dbReference>
<keyword evidence="4" id="KW-0411">Iron-sulfur</keyword>
<dbReference type="InterPro" id="IPR050123">
    <property type="entry name" value="Prok_molybdopt-oxidoreductase"/>
</dbReference>
<feature type="domain" description="Molybdopterin oxidoreductase" evidence="5">
    <location>
        <begin position="1"/>
        <end position="330"/>
    </location>
</feature>
<evidence type="ECO:0000256" key="4">
    <source>
        <dbReference type="ARBA" id="ARBA00023014"/>
    </source>
</evidence>
<dbReference type="InterPro" id="IPR009010">
    <property type="entry name" value="Asp_de-COase-like_dom_sf"/>
</dbReference>
<dbReference type="Pfam" id="PF00384">
    <property type="entry name" value="Molybdopterin"/>
    <property type="match status" value="1"/>
</dbReference>
<name>A0A1Z5HXC5_9FIRM</name>
<dbReference type="GO" id="GO:0022904">
    <property type="term" value="P:respiratory electron transport chain"/>
    <property type="evidence" value="ECO:0007669"/>
    <property type="project" value="TreeGrafter"/>
</dbReference>
<dbReference type="GO" id="GO:0043546">
    <property type="term" value="F:molybdopterin cofactor binding"/>
    <property type="evidence" value="ECO:0007669"/>
    <property type="project" value="InterPro"/>
</dbReference>
<dbReference type="PANTHER" id="PTHR43105">
    <property type="entry name" value="RESPIRATORY NITRATE REDUCTASE"/>
    <property type="match status" value="1"/>
</dbReference>
<accession>A0A1Z5HXC5</accession>
<dbReference type="GO" id="GO:0046872">
    <property type="term" value="F:metal ion binding"/>
    <property type="evidence" value="ECO:0007669"/>
    <property type="project" value="UniProtKB-KW"/>
</dbReference>
<keyword evidence="2" id="KW-0560">Oxidoreductase</keyword>
<dbReference type="CDD" id="cd02753">
    <property type="entry name" value="MopB_Formate-Dh-H"/>
    <property type="match status" value="1"/>
</dbReference>
<gene>
    <name evidence="7" type="ORF">KKC1_32960</name>
</gene>
<dbReference type="PANTHER" id="PTHR43105:SF14">
    <property type="entry name" value="FORMATE DEHYDROGENASE H"/>
    <property type="match status" value="1"/>
</dbReference>
<dbReference type="GO" id="GO:0051536">
    <property type="term" value="F:iron-sulfur cluster binding"/>
    <property type="evidence" value="ECO:0007669"/>
    <property type="project" value="UniProtKB-KW"/>
</dbReference>
<dbReference type="Pfam" id="PF01568">
    <property type="entry name" value="Molydop_binding"/>
    <property type="match status" value="1"/>
</dbReference>
<evidence type="ECO:0000256" key="1">
    <source>
        <dbReference type="ARBA" id="ARBA00022723"/>
    </source>
</evidence>